<dbReference type="RefSeq" id="WP_187066179.1">
    <property type="nucleotide sequence ID" value="NZ_JACRVF010000001.1"/>
</dbReference>
<dbReference type="Proteomes" id="UP000603640">
    <property type="component" value="Unassembled WGS sequence"/>
</dbReference>
<reference evidence="2" key="1">
    <citation type="submission" date="2020-08" db="EMBL/GenBank/DDBJ databases">
        <title>Pontibacter sp. SD6 16S ribosomal RNA gene Genome sequencing and assembly.</title>
        <authorList>
            <person name="Kang M."/>
        </authorList>
    </citation>
    <scope>NUCLEOTIDE SEQUENCE</scope>
    <source>
        <strain evidence="2">SD6</strain>
    </source>
</reference>
<name>A0A923N4X1_9BACT</name>
<sequence length="248" mass="27332">MGLPCLSINASVKIRHEKTFNINGVLPFVIGILLLWSCDRPTLEEPFDSPGQIDDDLALRLDSLAGDAMEKARQNGFEEARADMMNGLATVVAMGAKPVVAVIHVNDKPRKYLVAGIRRDSFGMRGEHHIDYRIFAWRGDMVDEILFIEMFSSTGSPARTDGYWLPLGKGGQQSATSVTATAHSFEQTGNSCNVIPIVNTLTPSDLPCSEAKVQFSGSLNFTKELDFEVKGRFDLRLVEVPLVFLIQN</sequence>
<keyword evidence="1" id="KW-1133">Transmembrane helix</keyword>
<comment type="caution">
    <text evidence="2">The sequence shown here is derived from an EMBL/GenBank/DDBJ whole genome shotgun (WGS) entry which is preliminary data.</text>
</comment>
<gene>
    <name evidence="2" type="ORF">H8S84_05175</name>
</gene>
<accession>A0A923N4X1</accession>
<keyword evidence="3" id="KW-1185">Reference proteome</keyword>
<organism evidence="2 3">
    <name type="scientific">Pontibacter cellulosilyticus</name>
    <dbReference type="NCBI Taxonomy" id="1720253"/>
    <lineage>
        <taxon>Bacteria</taxon>
        <taxon>Pseudomonadati</taxon>
        <taxon>Bacteroidota</taxon>
        <taxon>Cytophagia</taxon>
        <taxon>Cytophagales</taxon>
        <taxon>Hymenobacteraceae</taxon>
        <taxon>Pontibacter</taxon>
    </lineage>
</organism>
<feature type="transmembrane region" description="Helical" evidence="1">
    <location>
        <begin position="20"/>
        <end position="37"/>
    </location>
</feature>
<evidence type="ECO:0000313" key="2">
    <source>
        <dbReference type="EMBL" id="MBC5992224.1"/>
    </source>
</evidence>
<dbReference type="EMBL" id="JACRVF010000001">
    <property type="protein sequence ID" value="MBC5992224.1"/>
    <property type="molecule type" value="Genomic_DNA"/>
</dbReference>
<keyword evidence="1" id="KW-0472">Membrane</keyword>
<dbReference type="AlphaFoldDB" id="A0A923N4X1"/>
<proteinExistence type="predicted"/>
<protein>
    <submittedName>
        <fullName evidence="2">Uncharacterized protein</fullName>
    </submittedName>
</protein>
<evidence type="ECO:0000256" key="1">
    <source>
        <dbReference type="SAM" id="Phobius"/>
    </source>
</evidence>
<keyword evidence="1" id="KW-0812">Transmembrane</keyword>
<evidence type="ECO:0000313" key="3">
    <source>
        <dbReference type="Proteomes" id="UP000603640"/>
    </source>
</evidence>